<feature type="non-terminal residue" evidence="1">
    <location>
        <position position="102"/>
    </location>
</feature>
<accession>A0A0A9YKK8</accession>
<reference evidence="1" key="2">
    <citation type="submission" date="2014-07" db="EMBL/GenBank/DDBJ databases">
        <authorList>
            <person name="Hull J."/>
        </authorList>
    </citation>
    <scope>NUCLEOTIDE SEQUENCE</scope>
</reference>
<feature type="non-terminal residue" evidence="1">
    <location>
        <position position="1"/>
    </location>
</feature>
<evidence type="ECO:0000313" key="1">
    <source>
        <dbReference type="EMBL" id="JAG31613.1"/>
    </source>
</evidence>
<dbReference type="EMBL" id="GBHO01011991">
    <property type="protein sequence ID" value="JAG31613.1"/>
    <property type="molecule type" value="Transcribed_RNA"/>
</dbReference>
<proteinExistence type="predicted"/>
<protein>
    <submittedName>
        <fullName evidence="1">Uncharacterized protein</fullName>
    </submittedName>
</protein>
<dbReference type="AlphaFoldDB" id="A0A0A9YKK8"/>
<gene>
    <name evidence="1" type="ORF">CM83_105567</name>
</gene>
<name>A0A0A9YKK8_LYGHE</name>
<organism evidence="1">
    <name type="scientific">Lygus hesperus</name>
    <name type="common">Western plant bug</name>
    <dbReference type="NCBI Taxonomy" id="30085"/>
    <lineage>
        <taxon>Eukaryota</taxon>
        <taxon>Metazoa</taxon>
        <taxon>Ecdysozoa</taxon>
        <taxon>Arthropoda</taxon>
        <taxon>Hexapoda</taxon>
        <taxon>Insecta</taxon>
        <taxon>Pterygota</taxon>
        <taxon>Neoptera</taxon>
        <taxon>Paraneoptera</taxon>
        <taxon>Hemiptera</taxon>
        <taxon>Heteroptera</taxon>
        <taxon>Panheteroptera</taxon>
        <taxon>Cimicomorpha</taxon>
        <taxon>Miridae</taxon>
        <taxon>Mirini</taxon>
        <taxon>Lygus</taxon>
    </lineage>
</organism>
<sequence length="102" mass="11541">YGAEENTPRRKSRSKLSEITIPAENNKVIALMDGSILPKYNEVTEEQEIEVEILPICKTADPVFTYLAVRAVVVDPHCELSAQRIVLPPTPFYSHTITHFFL</sequence>
<reference evidence="1" key="1">
    <citation type="journal article" date="2014" name="PLoS ONE">
        <title>Transcriptome-Based Identification of ABC Transporters in the Western Tarnished Plant Bug Lygus hesperus.</title>
        <authorList>
            <person name="Hull J.J."/>
            <person name="Chaney K."/>
            <person name="Geib S.M."/>
            <person name="Fabrick J.A."/>
            <person name="Brent C.S."/>
            <person name="Walsh D."/>
            <person name="Lavine L.C."/>
        </authorList>
    </citation>
    <scope>NUCLEOTIDE SEQUENCE</scope>
</reference>